<evidence type="ECO:0000313" key="10">
    <source>
        <dbReference type="Proteomes" id="UP000094342"/>
    </source>
</evidence>
<comment type="caution">
    <text evidence="9">The sequence shown here is derived from an EMBL/GenBank/DDBJ whole genome shotgun (WGS) entry which is preliminary data.</text>
</comment>
<dbReference type="OrthoDB" id="6955242at2"/>
<feature type="domain" description="Dimethylamine monooxygenase subunit DmmA-like N-terminal" evidence="8">
    <location>
        <begin position="5"/>
        <end position="129"/>
    </location>
</feature>
<evidence type="ECO:0000256" key="2">
    <source>
        <dbReference type="ARBA" id="ARBA00022714"/>
    </source>
</evidence>
<evidence type="ECO:0000256" key="5">
    <source>
        <dbReference type="ARBA" id="ARBA00023004"/>
    </source>
</evidence>
<keyword evidence="4" id="KW-0560">Oxidoreductase</keyword>
<dbReference type="Pfam" id="PF22289">
    <property type="entry name" value="DmmA-like_C"/>
    <property type="match status" value="1"/>
</dbReference>
<dbReference type="NCBIfam" id="NF041259">
    <property type="entry name" value="mono_DmmA_fam"/>
    <property type="match status" value="1"/>
</dbReference>
<evidence type="ECO:0000256" key="3">
    <source>
        <dbReference type="ARBA" id="ARBA00022723"/>
    </source>
</evidence>
<dbReference type="AlphaFoldDB" id="A0A1E3VFZ4"/>
<reference evidence="10" key="1">
    <citation type="submission" date="2016-05" db="EMBL/GenBank/DDBJ databases">
        <authorList>
            <person name="Li Y."/>
        </authorList>
    </citation>
    <scope>NUCLEOTIDE SEQUENCE [LARGE SCALE GENOMIC DNA]</scope>
    <source>
        <strain evidence="10">YIC4027</strain>
    </source>
</reference>
<name>A0A1E3VFZ4_9HYPH</name>
<sequence length="201" mass="21909">MLVEGIKSRPVYKGLSIQPRSRRHIFALEGEGAHALLDRKAELDDAALSRSEILYVARGSQTKGHEEALRELGAQMFFAGPTIATLLFRLKGALATAHMGTRLYIAGTEGFIGQAMMVALDHGMDHASIITEHRGSLARRVQCVHCKGITDDVAHSPFPCSHCGLPLLVRDHYSRRLGAFQGVNIDAEEPGSAPDPEELFL</sequence>
<protein>
    <submittedName>
        <fullName evidence="9">Uncharacterized protein</fullName>
    </submittedName>
</protein>
<dbReference type="GO" id="GO:0046872">
    <property type="term" value="F:metal ion binding"/>
    <property type="evidence" value="ECO:0007669"/>
    <property type="project" value="UniProtKB-KW"/>
</dbReference>
<keyword evidence="10" id="KW-1185">Reference proteome</keyword>
<gene>
    <name evidence="9" type="ORF">A8M32_04450</name>
</gene>
<dbReference type="GO" id="GO:0051537">
    <property type="term" value="F:2 iron, 2 sulfur cluster binding"/>
    <property type="evidence" value="ECO:0007669"/>
    <property type="project" value="UniProtKB-KW"/>
</dbReference>
<dbReference type="InterPro" id="IPR054582">
    <property type="entry name" value="DmmA-like_N"/>
</dbReference>
<keyword evidence="1" id="KW-0285">Flavoprotein</keyword>
<feature type="domain" description="Dimethylamine monooxygenase subunit DmmA-like C-terminal" evidence="7">
    <location>
        <begin position="140"/>
        <end position="183"/>
    </location>
</feature>
<evidence type="ECO:0000256" key="6">
    <source>
        <dbReference type="ARBA" id="ARBA00023014"/>
    </source>
</evidence>
<accession>A0A1E3VFZ4</accession>
<keyword evidence="5" id="KW-0408">Iron</keyword>
<dbReference type="Pfam" id="PF22290">
    <property type="entry name" value="DmmA-like_N"/>
    <property type="match status" value="1"/>
</dbReference>
<dbReference type="RefSeq" id="WP_069457213.1">
    <property type="nucleotide sequence ID" value="NZ_LYBW01000043.1"/>
</dbReference>
<keyword evidence="6" id="KW-0411">Iron-sulfur</keyword>
<keyword evidence="3" id="KW-0479">Metal-binding</keyword>
<dbReference type="InterPro" id="IPR048037">
    <property type="entry name" value="DmmA-like_C"/>
</dbReference>
<dbReference type="GO" id="GO:0016491">
    <property type="term" value="F:oxidoreductase activity"/>
    <property type="evidence" value="ECO:0007669"/>
    <property type="project" value="UniProtKB-KW"/>
</dbReference>
<evidence type="ECO:0000256" key="4">
    <source>
        <dbReference type="ARBA" id="ARBA00023002"/>
    </source>
</evidence>
<evidence type="ECO:0000256" key="1">
    <source>
        <dbReference type="ARBA" id="ARBA00022630"/>
    </source>
</evidence>
<dbReference type="Proteomes" id="UP000094342">
    <property type="component" value="Unassembled WGS sequence"/>
</dbReference>
<dbReference type="EMBL" id="LYBW01000043">
    <property type="protein sequence ID" value="ODR92488.1"/>
    <property type="molecule type" value="Genomic_DNA"/>
</dbReference>
<organism evidence="9 10">
    <name type="scientific">Sinorhizobium alkalisoli</name>
    <dbReference type="NCBI Taxonomy" id="1752398"/>
    <lineage>
        <taxon>Bacteria</taxon>
        <taxon>Pseudomonadati</taxon>
        <taxon>Pseudomonadota</taxon>
        <taxon>Alphaproteobacteria</taxon>
        <taxon>Hyphomicrobiales</taxon>
        <taxon>Rhizobiaceae</taxon>
        <taxon>Sinorhizobium/Ensifer group</taxon>
        <taxon>Sinorhizobium</taxon>
    </lineage>
</organism>
<dbReference type="STRING" id="1752398.A8M32_04450"/>
<evidence type="ECO:0000313" key="9">
    <source>
        <dbReference type="EMBL" id="ODR92488.1"/>
    </source>
</evidence>
<evidence type="ECO:0000259" key="7">
    <source>
        <dbReference type="Pfam" id="PF22289"/>
    </source>
</evidence>
<keyword evidence="2" id="KW-0001">2Fe-2S</keyword>
<proteinExistence type="predicted"/>
<evidence type="ECO:0000259" key="8">
    <source>
        <dbReference type="Pfam" id="PF22290"/>
    </source>
</evidence>